<keyword evidence="1" id="KW-0812">Transmembrane</keyword>
<keyword evidence="1" id="KW-1133">Transmembrane helix</keyword>
<keyword evidence="3" id="KW-1185">Reference proteome</keyword>
<organism evidence="2 3">
    <name type="scientific">Suillus discolor</name>
    <dbReference type="NCBI Taxonomy" id="1912936"/>
    <lineage>
        <taxon>Eukaryota</taxon>
        <taxon>Fungi</taxon>
        <taxon>Dikarya</taxon>
        <taxon>Basidiomycota</taxon>
        <taxon>Agaricomycotina</taxon>
        <taxon>Agaricomycetes</taxon>
        <taxon>Agaricomycetidae</taxon>
        <taxon>Boletales</taxon>
        <taxon>Suillineae</taxon>
        <taxon>Suillaceae</taxon>
        <taxon>Suillus</taxon>
    </lineage>
</organism>
<feature type="transmembrane region" description="Helical" evidence="1">
    <location>
        <begin position="44"/>
        <end position="68"/>
    </location>
</feature>
<evidence type="ECO:0000256" key="1">
    <source>
        <dbReference type="SAM" id="Phobius"/>
    </source>
</evidence>
<dbReference type="Proteomes" id="UP000823399">
    <property type="component" value="Unassembled WGS sequence"/>
</dbReference>
<sequence>ELLCIFPYQRVTVSVGCVPFASFSIGLDFPTLRHKSALFFEKKLGWLIMMWAAATIKIWSAISLATVYTKISAFKTSGFQKTALYLSA</sequence>
<comment type="caution">
    <text evidence="2">The sequence shown here is derived from an EMBL/GenBank/DDBJ whole genome shotgun (WGS) entry which is preliminary data.</text>
</comment>
<proteinExistence type="predicted"/>
<protein>
    <submittedName>
        <fullName evidence="2">Uncharacterized protein</fullName>
    </submittedName>
</protein>
<evidence type="ECO:0000313" key="2">
    <source>
        <dbReference type="EMBL" id="KAG2100174.1"/>
    </source>
</evidence>
<feature type="non-terminal residue" evidence="2">
    <location>
        <position position="88"/>
    </location>
</feature>
<feature type="transmembrane region" description="Helical" evidence="1">
    <location>
        <begin position="12"/>
        <end position="32"/>
    </location>
</feature>
<reference evidence="2" key="1">
    <citation type="journal article" date="2020" name="New Phytol.">
        <title>Comparative genomics reveals dynamic genome evolution in host specialist ectomycorrhizal fungi.</title>
        <authorList>
            <person name="Lofgren L.A."/>
            <person name="Nguyen N.H."/>
            <person name="Vilgalys R."/>
            <person name="Ruytinx J."/>
            <person name="Liao H.L."/>
            <person name="Branco S."/>
            <person name="Kuo A."/>
            <person name="LaButti K."/>
            <person name="Lipzen A."/>
            <person name="Andreopoulos W."/>
            <person name="Pangilinan J."/>
            <person name="Riley R."/>
            <person name="Hundley H."/>
            <person name="Na H."/>
            <person name="Barry K."/>
            <person name="Grigoriev I.V."/>
            <person name="Stajich J.E."/>
            <person name="Kennedy P.G."/>
        </authorList>
    </citation>
    <scope>NUCLEOTIDE SEQUENCE</scope>
    <source>
        <strain evidence="2">FC423</strain>
    </source>
</reference>
<accession>A0A9P7F1P9</accession>
<dbReference type="AlphaFoldDB" id="A0A9P7F1P9"/>
<dbReference type="EMBL" id="JABBWM010000055">
    <property type="protein sequence ID" value="KAG2100174.1"/>
    <property type="molecule type" value="Genomic_DNA"/>
</dbReference>
<name>A0A9P7F1P9_9AGAM</name>
<gene>
    <name evidence="2" type="ORF">F5147DRAFT_710793</name>
</gene>
<dbReference type="GeneID" id="64700548"/>
<dbReference type="RefSeq" id="XP_041289434.1">
    <property type="nucleotide sequence ID" value="XM_041438289.1"/>
</dbReference>
<evidence type="ECO:0000313" key="3">
    <source>
        <dbReference type="Proteomes" id="UP000823399"/>
    </source>
</evidence>
<keyword evidence="1" id="KW-0472">Membrane</keyword>